<reference evidence="3" key="2">
    <citation type="submission" date="2024-06" db="EMBL/GenBank/DDBJ databases">
        <authorList>
            <person name="Li S."/>
        </authorList>
    </citation>
    <scope>NUCLEOTIDE SEQUENCE</scope>
    <source>
        <strain evidence="3">SR10</strain>
    </source>
</reference>
<dbReference type="EMBL" id="CP159925">
    <property type="protein sequence ID" value="XCO75881.1"/>
    <property type="molecule type" value="Genomic_DNA"/>
</dbReference>
<keyword evidence="1" id="KW-0732">Signal</keyword>
<proteinExistence type="predicted"/>
<keyword evidence="4" id="KW-1185">Reference proteome</keyword>
<name>A0AAU8MUC0_9GAMM</name>
<feature type="chain" id="PRO_5043493532" evidence="1">
    <location>
        <begin position="17"/>
        <end position="142"/>
    </location>
</feature>
<feature type="signal peptide" evidence="1">
    <location>
        <begin position="1"/>
        <end position="16"/>
    </location>
</feature>
<evidence type="ECO:0000256" key="1">
    <source>
        <dbReference type="SAM" id="SignalP"/>
    </source>
</evidence>
<gene>
    <name evidence="3" type="ORF">ABU614_03550</name>
    <name evidence="2" type="ORF">V2J18_19715</name>
</gene>
<dbReference type="RefSeq" id="WP_336132657.1">
    <property type="nucleotide sequence ID" value="NZ_CP159925.1"/>
</dbReference>
<reference evidence="2 4" key="1">
    <citation type="submission" date="2024-02" db="EMBL/GenBank/DDBJ databases">
        <title>Lysobacter Genome Sequencing and Mining.</title>
        <authorList>
            <person name="Bierman J."/>
            <person name="Walker M.C."/>
        </authorList>
    </citation>
    <scope>NUCLEOTIDE SEQUENCE [LARGE SCALE GENOMIC DNA]</scope>
    <source>
        <strain evidence="2 4">PB6250</strain>
    </source>
</reference>
<protein>
    <submittedName>
        <fullName evidence="3">Uncharacterized protein</fullName>
    </submittedName>
</protein>
<evidence type="ECO:0000313" key="2">
    <source>
        <dbReference type="EMBL" id="MEI2456888.1"/>
    </source>
</evidence>
<dbReference type="Proteomes" id="UP001387215">
    <property type="component" value="Unassembled WGS sequence"/>
</dbReference>
<dbReference type="EMBL" id="JBANDL010000002">
    <property type="protein sequence ID" value="MEI2456888.1"/>
    <property type="molecule type" value="Genomic_DNA"/>
</dbReference>
<organism evidence="3">
    <name type="scientific">Lysobacter firmicutimachus</name>
    <dbReference type="NCBI Taxonomy" id="1792846"/>
    <lineage>
        <taxon>Bacteria</taxon>
        <taxon>Pseudomonadati</taxon>
        <taxon>Pseudomonadota</taxon>
        <taxon>Gammaproteobacteria</taxon>
        <taxon>Lysobacterales</taxon>
        <taxon>Lysobacteraceae</taxon>
        <taxon>Lysobacter</taxon>
    </lineage>
</organism>
<accession>A0AAU8MUC0</accession>
<evidence type="ECO:0000313" key="4">
    <source>
        <dbReference type="Proteomes" id="UP001387215"/>
    </source>
</evidence>
<evidence type="ECO:0000313" key="3">
    <source>
        <dbReference type="EMBL" id="XCO75881.1"/>
    </source>
</evidence>
<sequence>MKAVLLALAVPLAATAQTPSSPAADAAPGGSVATAIEVCEPQGQHRYLARLVCPDRSHPQFERAGSVGERTPLPANMTEAQSVRLVEAMLAGKPLAPGEPDHHVVDRYRVVCGTRETSLYLDMYHCDRPPPRIAPAGFELID</sequence>
<dbReference type="AlphaFoldDB" id="A0AAU8MUC0"/>